<comment type="catalytic activity">
    <reaction evidence="4 7">
        <text>uridine(38/39/40) in tRNA = pseudouridine(38/39/40) in tRNA</text>
        <dbReference type="Rhea" id="RHEA:22376"/>
        <dbReference type="Rhea" id="RHEA-COMP:10085"/>
        <dbReference type="Rhea" id="RHEA-COMP:10087"/>
        <dbReference type="ChEBI" id="CHEBI:65314"/>
        <dbReference type="ChEBI" id="CHEBI:65315"/>
        <dbReference type="EC" id="5.4.99.12"/>
    </reaction>
</comment>
<evidence type="ECO:0000256" key="2">
    <source>
        <dbReference type="ARBA" id="ARBA00022694"/>
    </source>
</evidence>
<dbReference type="InterPro" id="IPR001406">
    <property type="entry name" value="PsdUridine_synth_TruA"/>
</dbReference>
<dbReference type="SUPFAM" id="SSF55120">
    <property type="entry name" value="Pseudouridine synthase"/>
    <property type="match status" value="1"/>
</dbReference>
<accession>A0A1I3YKQ6</accession>
<dbReference type="InterPro" id="IPR020097">
    <property type="entry name" value="PsdUridine_synth_TruA_a/b_dom"/>
</dbReference>
<protein>
    <recommendedName>
        <fullName evidence="4">tRNA pseudouridine synthase A</fullName>
        <ecNumber evidence="4">5.4.99.12</ecNumber>
    </recommendedName>
    <alternativeName>
        <fullName evidence="4">tRNA pseudouridine(38-40) synthase</fullName>
    </alternativeName>
    <alternativeName>
        <fullName evidence="4">tRNA pseudouridylate synthase I</fullName>
    </alternativeName>
    <alternativeName>
        <fullName evidence="4">tRNA-uridine isomerase I</fullName>
    </alternativeName>
</protein>
<dbReference type="InterPro" id="IPR020095">
    <property type="entry name" value="PsdUridine_synth_TruA_C"/>
</dbReference>
<proteinExistence type="inferred from homology"/>
<evidence type="ECO:0000256" key="3">
    <source>
        <dbReference type="ARBA" id="ARBA00023235"/>
    </source>
</evidence>
<keyword evidence="3 4" id="KW-0413">Isomerase</keyword>
<evidence type="ECO:0000256" key="5">
    <source>
        <dbReference type="PIRSR" id="PIRSR001430-1"/>
    </source>
</evidence>
<keyword evidence="10" id="KW-1185">Reference proteome</keyword>
<dbReference type="InterPro" id="IPR020094">
    <property type="entry name" value="TruA/RsuA/RluB/E/F_N"/>
</dbReference>
<dbReference type="FunFam" id="3.30.70.580:FF:000001">
    <property type="entry name" value="tRNA pseudouridine synthase A"/>
    <property type="match status" value="1"/>
</dbReference>
<dbReference type="NCBIfam" id="TIGR00071">
    <property type="entry name" value="hisT_truA"/>
    <property type="match status" value="1"/>
</dbReference>
<evidence type="ECO:0000313" key="10">
    <source>
        <dbReference type="Proteomes" id="UP000199533"/>
    </source>
</evidence>
<dbReference type="Pfam" id="PF01416">
    <property type="entry name" value="PseudoU_synth_1"/>
    <property type="match status" value="2"/>
</dbReference>
<dbReference type="PANTHER" id="PTHR11142">
    <property type="entry name" value="PSEUDOURIDYLATE SYNTHASE"/>
    <property type="match status" value="1"/>
</dbReference>
<dbReference type="RefSeq" id="WP_090697230.1">
    <property type="nucleotide sequence ID" value="NZ_FOSP01000004.1"/>
</dbReference>
<organism evidence="9 10">
    <name type="scientific">Nitrosomonas aestuarii</name>
    <dbReference type="NCBI Taxonomy" id="52441"/>
    <lineage>
        <taxon>Bacteria</taxon>
        <taxon>Pseudomonadati</taxon>
        <taxon>Pseudomonadota</taxon>
        <taxon>Betaproteobacteria</taxon>
        <taxon>Nitrosomonadales</taxon>
        <taxon>Nitrosomonadaceae</taxon>
        <taxon>Nitrosomonas</taxon>
    </lineage>
</organism>
<comment type="subunit">
    <text evidence="4">Homodimer.</text>
</comment>
<reference evidence="10" key="1">
    <citation type="submission" date="2016-10" db="EMBL/GenBank/DDBJ databases">
        <authorList>
            <person name="Varghese N."/>
            <person name="Submissions S."/>
        </authorList>
    </citation>
    <scope>NUCLEOTIDE SEQUENCE [LARGE SCALE GENOMIC DNA]</scope>
    <source>
        <strain evidence="10">Nm69</strain>
    </source>
</reference>
<dbReference type="GO" id="GO:0160147">
    <property type="term" value="F:tRNA pseudouridine(38-40) synthase activity"/>
    <property type="evidence" value="ECO:0007669"/>
    <property type="project" value="UniProtKB-EC"/>
</dbReference>
<evidence type="ECO:0000256" key="1">
    <source>
        <dbReference type="ARBA" id="ARBA00009375"/>
    </source>
</evidence>
<dbReference type="AlphaFoldDB" id="A0A1I3YKQ6"/>
<feature type="active site" description="Nucleophile" evidence="4 5">
    <location>
        <position position="51"/>
    </location>
</feature>
<dbReference type="OrthoDB" id="9811823at2"/>
<comment type="similarity">
    <text evidence="1 4 7">Belongs to the tRNA pseudouridine synthase TruA family.</text>
</comment>
<evidence type="ECO:0000256" key="4">
    <source>
        <dbReference type="HAMAP-Rule" id="MF_00171"/>
    </source>
</evidence>
<dbReference type="EC" id="5.4.99.12" evidence="4"/>
<feature type="binding site" evidence="4 6">
    <location>
        <position position="109"/>
    </location>
    <ligand>
        <name>substrate</name>
    </ligand>
</feature>
<evidence type="ECO:0000256" key="7">
    <source>
        <dbReference type="RuleBase" id="RU003792"/>
    </source>
</evidence>
<comment type="caution">
    <text evidence="4">Lacks conserved residue(s) required for the propagation of feature annotation.</text>
</comment>
<dbReference type="Proteomes" id="UP000199533">
    <property type="component" value="Unassembled WGS sequence"/>
</dbReference>
<feature type="domain" description="Pseudouridine synthase I TruA alpha/beta" evidence="8">
    <location>
        <begin position="143"/>
        <end position="244"/>
    </location>
</feature>
<dbReference type="EMBL" id="FOSP01000004">
    <property type="protein sequence ID" value="SFK32414.1"/>
    <property type="molecule type" value="Genomic_DNA"/>
</dbReference>
<dbReference type="PIRSF" id="PIRSF001430">
    <property type="entry name" value="tRNA_psdUrid_synth"/>
    <property type="match status" value="1"/>
</dbReference>
<name>A0A1I3YKQ6_9PROT</name>
<gene>
    <name evidence="4" type="primary">truA</name>
    <name evidence="9" type="ORF">SAMN05216302_100442</name>
</gene>
<dbReference type="PANTHER" id="PTHR11142:SF0">
    <property type="entry name" value="TRNA PSEUDOURIDINE SYNTHASE-LIKE 1"/>
    <property type="match status" value="1"/>
</dbReference>
<dbReference type="InterPro" id="IPR020103">
    <property type="entry name" value="PsdUridine_synth_cat_dom_sf"/>
</dbReference>
<evidence type="ECO:0000313" key="9">
    <source>
        <dbReference type="EMBL" id="SFK32414.1"/>
    </source>
</evidence>
<dbReference type="Gene3D" id="3.30.70.580">
    <property type="entry name" value="Pseudouridine synthase I, catalytic domain, N-terminal subdomain"/>
    <property type="match status" value="1"/>
</dbReference>
<feature type="domain" description="Pseudouridine synthase I TruA alpha/beta" evidence="8">
    <location>
        <begin position="8"/>
        <end position="102"/>
    </location>
</feature>
<dbReference type="HAMAP" id="MF_00171">
    <property type="entry name" value="TruA"/>
    <property type="match status" value="1"/>
</dbReference>
<dbReference type="GO" id="GO:0003723">
    <property type="term" value="F:RNA binding"/>
    <property type="evidence" value="ECO:0007669"/>
    <property type="project" value="InterPro"/>
</dbReference>
<dbReference type="Gene3D" id="3.30.70.660">
    <property type="entry name" value="Pseudouridine synthase I, catalytic domain, C-terminal subdomain"/>
    <property type="match status" value="1"/>
</dbReference>
<dbReference type="GO" id="GO:0031119">
    <property type="term" value="P:tRNA pseudouridine synthesis"/>
    <property type="evidence" value="ECO:0007669"/>
    <property type="project" value="UniProtKB-UniRule"/>
</dbReference>
<dbReference type="STRING" id="52441.SAMN05216302_100442"/>
<dbReference type="CDD" id="cd02570">
    <property type="entry name" value="PseudoU_synth_EcTruA"/>
    <property type="match status" value="1"/>
</dbReference>
<sequence>MRIALILEYNGSNYCGWQSQPCGCSIQDKLEFALSQIACESIRVVTAGRTDTGVHALYQVVHFDTSALRPLNAWVRGVNAFLPKDIAILWAHAVSDQFHARFSAHARCYQYLLLNHPIRPGIFSQKVGWFHQPLDLEKMQAGAKKLIGRHDFSAFRAAECQAKTPVRTLTRLEISHRGNMVLFDFCANAFLHHMVRNIVGCLVYVGKGKYSPDWMQILLENRNRTFAAPTFSAAGLYLTGIMYDPKWNFPKLSESLSFMDYSRVS</sequence>
<comment type="function">
    <text evidence="4">Formation of pseudouridine at positions 38, 39 and 40 in the anticodon stem and loop of transfer RNAs.</text>
</comment>
<keyword evidence="2 4" id="KW-0819">tRNA processing</keyword>
<evidence type="ECO:0000256" key="6">
    <source>
        <dbReference type="PIRSR" id="PIRSR001430-2"/>
    </source>
</evidence>
<evidence type="ECO:0000259" key="8">
    <source>
        <dbReference type="Pfam" id="PF01416"/>
    </source>
</evidence>